<name>A0A9J5XFZ4_SOLCO</name>
<dbReference type="OrthoDB" id="1726258at2759"/>
<keyword evidence="2" id="KW-1185">Reference proteome</keyword>
<dbReference type="Proteomes" id="UP000824120">
    <property type="component" value="Chromosome 9"/>
</dbReference>
<proteinExistence type="predicted"/>
<evidence type="ECO:0000313" key="2">
    <source>
        <dbReference type="Proteomes" id="UP000824120"/>
    </source>
</evidence>
<dbReference type="AlphaFoldDB" id="A0A9J5XFZ4"/>
<protein>
    <submittedName>
        <fullName evidence="1">Uncharacterized protein</fullName>
    </submittedName>
</protein>
<accession>A0A9J5XFZ4</accession>
<reference evidence="1 2" key="1">
    <citation type="submission" date="2020-09" db="EMBL/GenBank/DDBJ databases">
        <title>De no assembly of potato wild relative species, Solanum commersonii.</title>
        <authorList>
            <person name="Cho K."/>
        </authorList>
    </citation>
    <scope>NUCLEOTIDE SEQUENCE [LARGE SCALE GENOMIC DNA]</scope>
    <source>
        <strain evidence="1">LZ3.2</strain>
        <tissue evidence="1">Leaf</tissue>
    </source>
</reference>
<organism evidence="1 2">
    <name type="scientific">Solanum commersonii</name>
    <name type="common">Commerson's wild potato</name>
    <name type="synonym">Commerson's nightshade</name>
    <dbReference type="NCBI Taxonomy" id="4109"/>
    <lineage>
        <taxon>Eukaryota</taxon>
        <taxon>Viridiplantae</taxon>
        <taxon>Streptophyta</taxon>
        <taxon>Embryophyta</taxon>
        <taxon>Tracheophyta</taxon>
        <taxon>Spermatophyta</taxon>
        <taxon>Magnoliopsida</taxon>
        <taxon>eudicotyledons</taxon>
        <taxon>Gunneridae</taxon>
        <taxon>Pentapetalae</taxon>
        <taxon>asterids</taxon>
        <taxon>lamiids</taxon>
        <taxon>Solanales</taxon>
        <taxon>Solanaceae</taxon>
        <taxon>Solanoideae</taxon>
        <taxon>Solaneae</taxon>
        <taxon>Solanum</taxon>
    </lineage>
</organism>
<gene>
    <name evidence="1" type="ORF">H5410_046544</name>
</gene>
<comment type="caution">
    <text evidence="1">The sequence shown here is derived from an EMBL/GenBank/DDBJ whole genome shotgun (WGS) entry which is preliminary data.</text>
</comment>
<dbReference type="EMBL" id="JACXVP010000009">
    <property type="protein sequence ID" value="KAG5586110.1"/>
    <property type="molecule type" value="Genomic_DNA"/>
</dbReference>
<sequence length="187" mass="21551">MKNDTIKESHEEIQDLINHDISEEINDPESQGNEELSISSSNNGIKLNQSEIMVENVFAYNIALNIMQDSEYLEPLFVEEYSRAFNSVLLELLDDVDLLEMWLISKNIGKRFVISSRSPGRILLTAPSKSYVVGLPNLTMKVEVFMNVYSFFETCRRISLPNLTTRVEVFMNALLRLQEYLFLVVVF</sequence>
<evidence type="ECO:0000313" key="1">
    <source>
        <dbReference type="EMBL" id="KAG5586110.1"/>
    </source>
</evidence>